<dbReference type="GO" id="GO:0005886">
    <property type="term" value="C:plasma membrane"/>
    <property type="evidence" value="ECO:0007669"/>
    <property type="project" value="UniProtKB-SubCell"/>
</dbReference>
<sequence length="256" mass="28147">MTAEVIGFLLVLARVSVLVALFPLFARRQLPNLVKLGLATALSLFWTPAAVTELNSIDLPNISGPHFTLLVIEQMFIGFLLAMLMGLFFWPAKIAGAYVAQEIGLSLASISDPNSQDSSTLVSRIFESFSVLLFFALNLHHFMLLVIDLSFKRVMTHVGLMELPTEGWVQAYAACTDWGLLIIAPILVLLMLVTVILTFLIRAAPSLNLFSIGMPLRVGLGALLLCLFSPIIFAALEHYMYRAKEEVESLLSSMMG</sequence>
<evidence type="ECO:0000313" key="8">
    <source>
        <dbReference type="EMBL" id="QDT59515.1"/>
    </source>
</evidence>
<feature type="transmembrane region" description="Helical" evidence="7">
    <location>
        <begin position="33"/>
        <end position="51"/>
    </location>
</feature>
<dbReference type="OrthoDB" id="271722at2"/>
<keyword evidence="5 7" id="KW-1133">Transmembrane helix</keyword>
<keyword evidence="8" id="KW-0282">Flagellum</keyword>
<accession>A0A517STQ4</accession>
<dbReference type="Proteomes" id="UP000315003">
    <property type="component" value="Chromosome"/>
</dbReference>
<evidence type="ECO:0000256" key="7">
    <source>
        <dbReference type="SAM" id="Phobius"/>
    </source>
</evidence>
<organism evidence="8 9">
    <name type="scientific">Stieleria bergensis</name>
    <dbReference type="NCBI Taxonomy" id="2528025"/>
    <lineage>
        <taxon>Bacteria</taxon>
        <taxon>Pseudomonadati</taxon>
        <taxon>Planctomycetota</taxon>
        <taxon>Planctomycetia</taxon>
        <taxon>Pirellulales</taxon>
        <taxon>Pirellulaceae</taxon>
        <taxon>Stieleria</taxon>
    </lineage>
</organism>
<evidence type="ECO:0000256" key="4">
    <source>
        <dbReference type="ARBA" id="ARBA00022692"/>
    </source>
</evidence>
<dbReference type="Pfam" id="PF01311">
    <property type="entry name" value="Bac_export_1"/>
    <property type="match status" value="1"/>
</dbReference>
<dbReference type="InterPro" id="IPR002010">
    <property type="entry name" value="T3SS_IM_R"/>
</dbReference>
<feature type="transmembrane region" description="Helical" evidence="7">
    <location>
        <begin position="178"/>
        <end position="204"/>
    </location>
</feature>
<keyword evidence="9" id="KW-1185">Reference proteome</keyword>
<feature type="transmembrane region" description="Helical" evidence="7">
    <location>
        <begin position="216"/>
        <end position="236"/>
    </location>
</feature>
<keyword evidence="6 7" id="KW-0472">Membrane</keyword>
<feature type="transmembrane region" description="Helical" evidence="7">
    <location>
        <begin position="131"/>
        <end position="151"/>
    </location>
</feature>
<evidence type="ECO:0000256" key="6">
    <source>
        <dbReference type="ARBA" id="ARBA00023136"/>
    </source>
</evidence>
<gene>
    <name evidence="8" type="ORF">SV7mr_20230</name>
</gene>
<dbReference type="AlphaFoldDB" id="A0A517STQ4"/>
<dbReference type="PANTHER" id="PTHR30065">
    <property type="entry name" value="FLAGELLAR BIOSYNTHETIC PROTEIN FLIR"/>
    <property type="match status" value="1"/>
</dbReference>
<feature type="transmembrane region" description="Helical" evidence="7">
    <location>
        <begin position="6"/>
        <end position="26"/>
    </location>
</feature>
<dbReference type="PANTHER" id="PTHR30065:SF1">
    <property type="entry name" value="SURFACE PRESENTATION OF ANTIGENS PROTEIN SPAR"/>
    <property type="match status" value="1"/>
</dbReference>
<keyword evidence="4 7" id="KW-0812">Transmembrane</keyword>
<keyword evidence="3" id="KW-1003">Cell membrane</keyword>
<keyword evidence="8" id="KW-0969">Cilium</keyword>
<dbReference type="RefSeq" id="WP_145271449.1">
    <property type="nucleotide sequence ID" value="NZ_CP036272.1"/>
</dbReference>
<evidence type="ECO:0000313" key="9">
    <source>
        <dbReference type="Proteomes" id="UP000315003"/>
    </source>
</evidence>
<comment type="subcellular location">
    <subcellularLocation>
        <location evidence="1">Cell membrane</location>
        <topology evidence="1">Multi-pass membrane protein</topology>
    </subcellularLocation>
</comment>
<protein>
    <submittedName>
        <fullName evidence="8">Flagellar biosynthesis protein FliR</fullName>
    </submittedName>
</protein>
<dbReference type="EMBL" id="CP036272">
    <property type="protein sequence ID" value="QDT59515.1"/>
    <property type="molecule type" value="Genomic_DNA"/>
</dbReference>
<dbReference type="GO" id="GO:0006605">
    <property type="term" value="P:protein targeting"/>
    <property type="evidence" value="ECO:0007669"/>
    <property type="project" value="InterPro"/>
</dbReference>
<name>A0A517STQ4_9BACT</name>
<evidence type="ECO:0000256" key="2">
    <source>
        <dbReference type="ARBA" id="ARBA00009772"/>
    </source>
</evidence>
<feature type="transmembrane region" description="Helical" evidence="7">
    <location>
        <begin position="71"/>
        <end position="90"/>
    </location>
</feature>
<comment type="similarity">
    <text evidence="2">Belongs to the FliR/MopE/SpaR family.</text>
</comment>
<dbReference type="PRINTS" id="PR00953">
    <property type="entry name" value="TYPE3IMRPROT"/>
</dbReference>
<proteinExistence type="inferred from homology"/>
<evidence type="ECO:0000256" key="1">
    <source>
        <dbReference type="ARBA" id="ARBA00004651"/>
    </source>
</evidence>
<evidence type="ECO:0000256" key="3">
    <source>
        <dbReference type="ARBA" id="ARBA00022475"/>
    </source>
</evidence>
<keyword evidence="8" id="KW-0966">Cell projection</keyword>
<reference evidence="8 9" key="1">
    <citation type="submission" date="2019-02" db="EMBL/GenBank/DDBJ databases">
        <title>Deep-cultivation of Planctomycetes and their phenomic and genomic characterization uncovers novel biology.</title>
        <authorList>
            <person name="Wiegand S."/>
            <person name="Jogler M."/>
            <person name="Boedeker C."/>
            <person name="Pinto D."/>
            <person name="Vollmers J."/>
            <person name="Rivas-Marin E."/>
            <person name="Kohn T."/>
            <person name="Peeters S.H."/>
            <person name="Heuer A."/>
            <person name="Rast P."/>
            <person name="Oberbeckmann S."/>
            <person name="Bunk B."/>
            <person name="Jeske O."/>
            <person name="Meyerdierks A."/>
            <person name="Storesund J.E."/>
            <person name="Kallscheuer N."/>
            <person name="Luecker S."/>
            <person name="Lage O.M."/>
            <person name="Pohl T."/>
            <person name="Merkel B.J."/>
            <person name="Hornburger P."/>
            <person name="Mueller R.-W."/>
            <person name="Bruemmer F."/>
            <person name="Labrenz M."/>
            <person name="Spormann A.M."/>
            <person name="Op den Camp H."/>
            <person name="Overmann J."/>
            <person name="Amann R."/>
            <person name="Jetten M.S.M."/>
            <person name="Mascher T."/>
            <person name="Medema M.H."/>
            <person name="Devos D.P."/>
            <person name="Kaster A.-K."/>
            <person name="Ovreas L."/>
            <person name="Rohde M."/>
            <person name="Galperin M.Y."/>
            <person name="Jogler C."/>
        </authorList>
    </citation>
    <scope>NUCLEOTIDE SEQUENCE [LARGE SCALE GENOMIC DNA]</scope>
    <source>
        <strain evidence="8 9">SV_7m_r</strain>
    </source>
</reference>
<evidence type="ECO:0000256" key="5">
    <source>
        <dbReference type="ARBA" id="ARBA00022989"/>
    </source>
</evidence>